<feature type="transmembrane region" description="Helical" evidence="2">
    <location>
        <begin position="149"/>
        <end position="171"/>
    </location>
</feature>
<feature type="transmembrane region" description="Helical" evidence="2">
    <location>
        <begin position="117"/>
        <end position="137"/>
    </location>
</feature>
<gene>
    <name evidence="3" type="ORF">IAB07_01290</name>
</gene>
<evidence type="ECO:0000313" key="4">
    <source>
        <dbReference type="Proteomes" id="UP000824145"/>
    </source>
</evidence>
<feature type="transmembrane region" description="Helical" evidence="2">
    <location>
        <begin position="46"/>
        <end position="72"/>
    </location>
</feature>
<dbReference type="PANTHER" id="PTHR37308">
    <property type="entry name" value="INTEGRAL MEMBRANE PROTEIN"/>
    <property type="match status" value="1"/>
</dbReference>
<accession>A0A9D1SJN8</accession>
<sequence>MDNEEKPQGESADNEEKLLETGEAGNSPDRPDIAYKNAKDLARGGLLGFFIGLAIIVPGVSGSTVAIIFKLYDKLIYALGNVFKRFAACVKFLLPIVIGAAAGFLLGFFAIQQLMALVPFTVVGLFAGMMIGAFPAVKDEIKGEKFNLPRALLFVLGLLIPVGIALGTTFGTEGARPLENLEFYHYIIFILIGYVVAITQVVPGLSATAILMAFGYFSSIMNSVHLSYWKENPMVLLVYFCMVLGFVIGLVTFSKLLDMIFAKARATAFFLIVGLSLGSVLTLFFNSDVYAVYTDWAESGVDALDLSLGLVLFVVGVVVAYLFVRYERKKRAAGALK</sequence>
<dbReference type="EMBL" id="DVNJ01000003">
    <property type="protein sequence ID" value="HIU62390.1"/>
    <property type="molecule type" value="Genomic_DNA"/>
</dbReference>
<feature type="transmembrane region" description="Helical" evidence="2">
    <location>
        <begin position="209"/>
        <end position="228"/>
    </location>
</feature>
<feature type="transmembrane region" description="Helical" evidence="2">
    <location>
        <begin position="92"/>
        <end position="111"/>
    </location>
</feature>
<feature type="region of interest" description="Disordered" evidence="1">
    <location>
        <begin position="1"/>
        <end position="31"/>
    </location>
</feature>
<feature type="transmembrane region" description="Helical" evidence="2">
    <location>
        <begin position="234"/>
        <end position="254"/>
    </location>
</feature>
<evidence type="ECO:0000313" key="3">
    <source>
        <dbReference type="EMBL" id="HIU62390.1"/>
    </source>
</evidence>
<dbReference type="InterPro" id="IPR007163">
    <property type="entry name" value="VCA0040-like"/>
</dbReference>
<evidence type="ECO:0000256" key="1">
    <source>
        <dbReference type="SAM" id="MobiDB-lite"/>
    </source>
</evidence>
<organism evidence="3 4">
    <name type="scientific">Candidatus Caccalectryoclostridium excrementigallinarum</name>
    <dbReference type="NCBI Taxonomy" id="2840710"/>
    <lineage>
        <taxon>Bacteria</taxon>
        <taxon>Bacillati</taxon>
        <taxon>Bacillota</taxon>
        <taxon>Clostridia</taxon>
        <taxon>Christensenellales</taxon>
        <taxon>Christensenellaceae</taxon>
        <taxon>Christensenellaceae incertae sedis</taxon>
        <taxon>Candidatus Caccalectryoclostridium</taxon>
    </lineage>
</organism>
<comment type="caution">
    <text evidence="3">The sequence shown here is derived from an EMBL/GenBank/DDBJ whole genome shotgun (WGS) entry which is preliminary data.</text>
</comment>
<keyword evidence="2" id="KW-0812">Transmembrane</keyword>
<feature type="compositionally biased region" description="Basic and acidic residues" evidence="1">
    <location>
        <begin position="1"/>
        <end position="20"/>
    </location>
</feature>
<dbReference type="PANTHER" id="PTHR37308:SF1">
    <property type="entry name" value="POLYPRENYL-PHOSPHATE TRANSPORTER"/>
    <property type="match status" value="1"/>
</dbReference>
<protein>
    <submittedName>
        <fullName evidence="3">DUF368 domain-containing protein</fullName>
    </submittedName>
</protein>
<dbReference type="Proteomes" id="UP000824145">
    <property type="component" value="Unassembled WGS sequence"/>
</dbReference>
<feature type="transmembrane region" description="Helical" evidence="2">
    <location>
        <begin position="183"/>
        <end position="202"/>
    </location>
</feature>
<feature type="transmembrane region" description="Helical" evidence="2">
    <location>
        <begin position="306"/>
        <end position="324"/>
    </location>
</feature>
<reference evidence="3" key="1">
    <citation type="submission" date="2020-10" db="EMBL/GenBank/DDBJ databases">
        <authorList>
            <person name="Gilroy R."/>
        </authorList>
    </citation>
    <scope>NUCLEOTIDE SEQUENCE</scope>
    <source>
        <strain evidence="3">9366</strain>
    </source>
</reference>
<dbReference type="AlphaFoldDB" id="A0A9D1SJN8"/>
<reference evidence="3" key="2">
    <citation type="journal article" date="2021" name="PeerJ">
        <title>Extensive microbial diversity within the chicken gut microbiome revealed by metagenomics and culture.</title>
        <authorList>
            <person name="Gilroy R."/>
            <person name="Ravi A."/>
            <person name="Getino M."/>
            <person name="Pursley I."/>
            <person name="Horton D.L."/>
            <person name="Alikhan N.F."/>
            <person name="Baker D."/>
            <person name="Gharbi K."/>
            <person name="Hall N."/>
            <person name="Watson M."/>
            <person name="Adriaenssens E.M."/>
            <person name="Foster-Nyarko E."/>
            <person name="Jarju S."/>
            <person name="Secka A."/>
            <person name="Antonio M."/>
            <person name="Oren A."/>
            <person name="Chaudhuri R.R."/>
            <person name="La Ragione R."/>
            <person name="Hildebrand F."/>
            <person name="Pallen M.J."/>
        </authorList>
    </citation>
    <scope>NUCLEOTIDE SEQUENCE</scope>
    <source>
        <strain evidence="3">9366</strain>
    </source>
</reference>
<keyword evidence="2" id="KW-1133">Transmembrane helix</keyword>
<proteinExistence type="predicted"/>
<evidence type="ECO:0000256" key="2">
    <source>
        <dbReference type="SAM" id="Phobius"/>
    </source>
</evidence>
<dbReference type="Pfam" id="PF04018">
    <property type="entry name" value="VCA0040-like"/>
    <property type="match status" value="1"/>
</dbReference>
<feature type="transmembrane region" description="Helical" evidence="2">
    <location>
        <begin position="266"/>
        <end position="286"/>
    </location>
</feature>
<name>A0A9D1SJN8_9FIRM</name>
<keyword evidence="2" id="KW-0472">Membrane</keyword>